<dbReference type="SUPFAM" id="SSF54909">
    <property type="entry name" value="Dimeric alpha+beta barrel"/>
    <property type="match status" value="1"/>
</dbReference>
<gene>
    <name evidence="1" type="ORF">DFR37_11254</name>
</gene>
<proteinExistence type="predicted"/>
<protein>
    <recommendedName>
        <fullName evidence="3">Quinol monooxygenase YgiN</fullName>
    </recommendedName>
</protein>
<evidence type="ECO:0000313" key="2">
    <source>
        <dbReference type="Proteomes" id="UP000253628"/>
    </source>
</evidence>
<sequence length="111" mass="12372">MYVRCGYFIGQPVQGKKKELDEQLHAVVEMYRRFPGIRWASMLVADEADVGAPAIYATIQFCFDSKAALEAALATPHRQELRAHYANAVMPLFEGSVQHANQAVSNIVFSI</sequence>
<keyword evidence="2" id="KW-1185">Reference proteome</keyword>
<organism evidence="1 2">
    <name type="scientific">Eoetvoesiella caeni</name>
    <dbReference type="NCBI Taxonomy" id="645616"/>
    <lineage>
        <taxon>Bacteria</taxon>
        <taxon>Pseudomonadati</taxon>
        <taxon>Pseudomonadota</taxon>
        <taxon>Betaproteobacteria</taxon>
        <taxon>Burkholderiales</taxon>
        <taxon>Alcaligenaceae</taxon>
        <taxon>Eoetvoesiella</taxon>
    </lineage>
</organism>
<evidence type="ECO:0008006" key="3">
    <source>
        <dbReference type="Google" id="ProtNLM"/>
    </source>
</evidence>
<reference evidence="1 2" key="1">
    <citation type="submission" date="2018-06" db="EMBL/GenBank/DDBJ databases">
        <title>Genomic Encyclopedia of Type Strains, Phase IV (KMG-IV): sequencing the most valuable type-strain genomes for metagenomic binning, comparative biology and taxonomic classification.</title>
        <authorList>
            <person name="Goeker M."/>
        </authorList>
    </citation>
    <scope>NUCLEOTIDE SEQUENCE [LARGE SCALE GENOMIC DNA]</scope>
    <source>
        <strain evidence="1 2">DSM 25520</strain>
    </source>
</reference>
<dbReference type="OrthoDB" id="8853370at2"/>
<dbReference type="Proteomes" id="UP000253628">
    <property type="component" value="Unassembled WGS sequence"/>
</dbReference>
<comment type="caution">
    <text evidence="1">The sequence shown here is derived from an EMBL/GenBank/DDBJ whole genome shotgun (WGS) entry which is preliminary data.</text>
</comment>
<name>A0A366H5J9_9BURK</name>
<evidence type="ECO:0000313" key="1">
    <source>
        <dbReference type="EMBL" id="RBP36475.1"/>
    </source>
</evidence>
<dbReference type="InterPro" id="IPR011008">
    <property type="entry name" value="Dimeric_a/b-barrel"/>
</dbReference>
<dbReference type="EMBL" id="QNRQ01000012">
    <property type="protein sequence ID" value="RBP36475.1"/>
    <property type="molecule type" value="Genomic_DNA"/>
</dbReference>
<dbReference type="Gene3D" id="3.30.70.100">
    <property type="match status" value="1"/>
</dbReference>
<dbReference type="AlphaFoldDB" id="A0A366H5J9"/>
<accession>A0A366H5J9</accession>
<dbReference type="RefSeq" id="WP_147251637.1">
    <property type="nucleotide sequence ID" value="NZ_JACCEU010000006.1"/>
</dbReference>